<gene>
    <name evidence="2" type="ORF">QT711_06285</name>
</gene>
<accession>A0ABU4G8S9</accession>
<dbReference type="RefSeq" id="WP_317942709.1">
    <property type="nucleotide sequence ID" value="NZ_JAUBDI010000004.1"/>
</dbReference>
<dbReference type="EMBL" id="JAUBDI010000004">
    <property type="protein sequence ID" value="MDW0112787.1"/>
    <property type="molecule type" value="Genomic_DNA"/>
</dbReference>
<keyword evidence="1" id="KW-0732">Signal</keyword>
<evidence type="ECO:0000256" key="1">
    <source>
        <dbReference type="SAM" id="SignalP"/>
    </source>
</evidence>
<comment type="caution">
    <text evidence="2">The sequence shown here is derived from an EMBL/GenBank/DDBJ whole genome shotgun (WGS) entry which is preliminary data.</text>
</comment>
<reference evidence="2 3" key="1">
    <citation type="submission" date="2023-06" db="EMBL/GenBank/DDBJ databases">
        <title>Sporosarcina sp. nov., isolated from Korean traditional fermented seafood 'Jeotgal'.</title>
        <authorList>
            <person name="Yang A.I."/>
            <person name="Shin N.-R."/>
        </authorList>
    </citation>
    <scope>NUCLEOTIDE SEQUENCE [LARGE SCALE GENOMIC DNA]</scope>
    <source>
        <strain evidence="2 3">KCTC13119</strain>
    </source>
</reference>
<keyword evidence="3" id="KW-1185">Reference proteome</keyword>
<sequence length="147" mass="16959">MKMRALLLTALLIGGAYAMLQSFNEYQQKKFSELVETTHSEFHTLVFSKPPMFGAPAETWVVDDEKEVNELLDFLQNYTIQKLKPEEIDPDDNIDELRITLQDRDGNSLTIVIAENMIIQNSELYYEIVDGPLDVDWIVRFIVSNKS</sequence>
<evidence type="ECO:0000313" key="2">
    <source>
        <dbReference type="EMBL" id="MDW0112787.1"/>
    </source>
</evidence>
<protein>
    <submittedName>
        <fullName evidence="2">Uncharacterized protein</fullName>
    </submittedName>
</protein>
<organism evidence="2 3">
    <name type="scientific">Sporosarcina saromensis</name>
    <dbReference type="NCBI Taxonomy" id="359365"/>
    <lineage>
        <taxon>Bacteria</taxon>
        <taxon>Bacillati</taxon>
        <taxon>Bacillota</taxon>
        <taxon>Bacilli</taxon>
        <taxon>Bacillales</taxon>
        <taxon>Caryophanaceae</taxon>
        <taxon>Sporosarcina</taxon>
    </lineage>
</organism>
<feature type="signal peptide" evidence="1">
    <location>
        <begin position="1"/>
        <end position="18"/>
    </location>
</feature>
<dbReference type="Proteomes" id="UP001282284">
    <property type="component" value="Unassembled WGS sequence"/>
</dbReference>
<feature type="chain" id="PRO_5047455331" evidence="1">
    <location>
        <begin position="19"/>
        <end position="147"/>
    </location>
</feature>
<proteinExistence type="predicted"/>
<evidence type="ECO:0000313" key="3">
    <source>
        <dbReference type="Proteomes" id="UP001282284"/>
    </source>
</evidence>
<name>A0ABU4G8S9_9BACL</name>